<evidence type="ECO:0000256" key="1">
    <source>
        <dbReference type="ARBA" id="ARBA00005742"/>
    </source>
</evidence>
<dbReference type="Proteomes" id="UP001628156">
    <property type="component" value="Unassembled WGS sequence"/>
</dbReference>
<dbReference type="InterPro" id="IPR014912">
    <property type="entry name" value="Sep15_SelM_dom"/>
</dbReference>
<dbReference type="EMBL" id="BAAFRS010000298">
    <property type="protein sequence ID" value="GAB1226609.1"/>
    <property type="molecule type" value="Genomic_DNA"/>
</dbReference>
<evidence type="ECO:0000313" key="4">
    <source>
        <dbReference type="Proteomes" id="UP001628156"/>
    </source>
</evidence>
<dbReference type="InterPro" id="IPR038219">
    <property type="entry name" value="Sep15/SelM_sf"/>
</dbReference>
<dbReference type="Pfam" id="PF08806">
    <property type="entry name" value="Sep15_SelM"/>
    <property type="match status" value="1"/>
</dbReference>
<evidence type="ECO:0000313" key="3">
    <source>
        <dbReference type="EMBL" id="GAB1226609.1"/>
    </source>
</evidence>
<comment type="similarity">
    <text evidence="1">Belongs to the selenoprotein M/F family.</text>
</comment>
<proteinExistence type="inferred from homology"/>
<dbReference type="InterPro" id="IPR036249">
    <property type="entry name" value="Thioredoxin-like_sf"/>
</dbReference>
<name>A0ABQ0DUS6_9EUKA</name>
<reference evidence="3 4" key="1">
    <citation type="journal article" date="2019" name="PLoS Negl. Trop. Dis.">
        <title>Whole genome sequencing of Entamoeba nuttalli reveals mammalian host-related molecular signatures and a novel octapeptide-repeat surface protein.</title>
        <authorList>
            <person name="Tanaka M."/>
            <person name="Makiuchi T."/>
            <person name="Komiyama T."/>
            <person name="Shiina T."/>
            <person name="Osaki K."/>
            <person name="Tachibana H."/>
        </authorList>
    </citation>
    <scope>NUCLEOTIDE SEQUENCE [LARGE SCALE GENOMIC DNA]</scope>
    <source>
        <strain evidence="3 4">P19-061405</strain>
    </source>
</reference>
<dbReference type="Gene3D" id="3.40.30.50">
    <property type="entry name" value="Sep15/SelM thioredoxin-like domain, active-site redox motif"/>
    <property type="match status" value="1"/>
</dbReference>
<keyword evidence="4" id="KW-1185">Reference proteome</keyword>
<protein>
    <recommendedName>
        <fullName evidence="2">Selenoprotein F/M domain-containing protein</fullName>
    </recommendedName>
</protein>
<organism evidence="3 4">
    <name type="scientific">Entamoeba nuttalli</name>
    <dbReference type="NCBI Taxonomy" id="412467"/>
    <lineage>
        <taxon>Eukaryota</taxon>
        <taxon>Amoebozoa</taxon>
        <taxon>Evosea</taxon>
        <taxon>Archamoebae</taxon>
        <taxon>Mastigamoebida</taxon>
        <taxon>Entamoebidae</taxon>
        <taxon>Entamoeba</taxon>
    </lineage>
</organism>
<gene>
    <name evidence="3" type="ORF">ENUP19_0298G0064</name>
</gene>
<evidence type="ECO:0000259" key="2">
    <source>
        <dbReference type="Pfam" id="PF08806"/>
    </source>
</evidence>
<feature type="domain" description="Selenoprotein F/M" evidence="2">
    <location>
        <begin position="35"/>
        <end position="102"/>
    </location>
</feature>
<sequence>MKIIFIFFFTFAFSQDILIKADVKKYFRAVLNIPPTCTLRTEPGISAFINKINLFNSPMVIKIGSSKTTLEFYDLTNQLLEEINIEGFKKTQIENLLDKRGFYCENPSSFNQQEINEKDFSFNELFEKK</sequence>
<accession>A0ABQ0DUS6</accession>
<dbReference type="SUPFAM" id="SSF52833">
    <property type="entry name" value="Thioredoxin-like"/>
    <property type="match status" value="1"/>
</dbReference>
<comment type="caution">
    <text evidence="3">The sequence shown here is derived from an EMBL/GenBank/DDBJ whole genome shotgun (WGS) entry which is preliminary data.</text>
</comment>